<dbReference type="Proteomes" id="UP000233837">
    <property type="component" value="Unassembled WGS sequence"/>
</dbReference>
<reference evidence="2 3" key="1">
    <citation type="journal article" date="2016" name="Sci. Rep.">
        <title>The Dendrobium catenatum Lindl. genome sequence provides insights into polysaccharide synthase, floral development and adaptive evolution.</title>
        <authorList>
            <person name="Zhang G.Q."/>
            <person name="Xu Q."/>
            <person name="Bian C."/>
            <person name="Tsai W.C."/>
            <person name="Yeh C.M."/>
            <person name="Liu K.W."/>
            <person name="Yoshida K."/>
            <person name="Zhang L.S."/>
            <person name="Chang S.B."/>
            <person name="Chen F."/>
            <person name="Shi Y."/>
            <person name="Su Y.Y."/>
            <person name="Zhang Y.Q."/>
            <person name="Chen L.J."/>
            <person name="Yin Y."/>
            <person name="Lin M."/>
            <person name="Huang H."/>
            <person name="Deng H."/>
            <person name="Wang Z.W."/>
            <person name="Zhu S.L."/>
            <person name="Zhao X."/>
            <person name="Deng C."/>
            <person name="Niu S.C."/>
            <person name="Huang J."/>
            <person name="Wang M."/>
            <person name="Liu G.H."/>
            <person name="Yang H.J."/>
            <person name="Xiao X.J."/>
            <person name="Hsiao Y.Y."/>
            <person name="Wu W.L."/>
            <person name="Chen Y.Y."/>
            <person name="Mitsuda N."/>
            <person name="Ohme-Takagi M."/>
            <person name="Luo Y.B."/>
            <person name="Van de Peer Y."/>
            <person name="Liu Z.J."/>
        </authorList>
    </citation>
    <scope>NUCLEOTIDE SEQUENCE [LARGE SCALE GENOMIC DNA]</scope>
    <source>
        <tissue evidence="2">The whole plant</tissue>
    </source>
</reference>
<dbReference type="AlphaFoldDB" id="A0A2I0XF81"/>
<evidence type="ECO:0000313" key="3">
    <source>
        <dbReference type="Proteomes" id="UP000233837"/>
    </source>
</evidence>
<gene>
    <name evidence="2" type="ORF">MA16_Dca018447</name>
</gene>
<reference evidence="2 3" key="2">
    <citation type="journal article" date="2017" name="Nature">
        <title>The Apostasia genome and the evolution of orchids.</title>
        <authorList>
            <person name="Zhang G.Q."/>
            <person name="Liu K.W."/>
            <person name="Li Z."/>
            <person name="Lohaus R."/>
            <person name="Hsiao Y.Y."/>
            <person name="Niu S.C."/>
            <person name="Wang J.Y."/>
            <person name="Lin Y.C."/>
            <person name="Xu Q."/>
            <person name="Chen L.J."/>
            <person name="Yoshida K."/>
            <person name="Fujiwara S."/>
            <person name="Wang Z.W."/>
            <person name="Zhang Y.Q."/>
            <person name="Mitsuda N."/>
            <person name="Wang M."/>
            <person name="Liu G.H."/>
            <person name="Pecoraro L."/>
            <person name="Huang H.X."/>
            <person name="Xiao X.J."/>
            <person name="Lin M."/>
            <person name="Wu X.Y."/>
            <person name="Wu W.L."/>
            <person name="Chen Y.Y."/>
            <person name="Chang S.B."/>
            <person name="Sakamoto S."/>
            <person name="Ohme-Takagi M."/>
            <person name="Yagi M."/>
            <person name="Zeng S.J."/>
            <person name="Shen C.Y."/>
            <person name="Yeh C.M."/>
            <person name="Luo Y.B."/>
            <person name="Tsai W.C."/>
            <person name="Van de Peer Y."/>
            <person name="Liu Z.J."/>
        </authorList>
    </citation>
    <scope>NUCLEOTIDE SEQUENCE [LARGE SCALE GENOMIC DNA]</scope>
    <source>
        <tissue evidence="2">The whole plant</tissue>
    </source>
</reference>
<proteinExistence type="predicted"/>
<organism evidence="2 3">
    <name type="scientific">Dendrobium catenatum</name>
    <dbReference type="NCBI Taxonomy" id="906689"/>
    <lineage>
        <taxon>Eukaryota</taxon>
        <taxon>Viridiplantae</taxon>
        <taxon>Streptophyta</taxon>
        <taxon>Embryophyta</taxon>
        <taxon>Tracheophyta</taxon>
        <taxon>Spermatophyta</taxon>
        <taxon>Magnoliopsida</taxon>
        <taxon>Liliopsida</taxon>
        <taxon>Asparagales</taxon>
        <taxon>Orchidaceae</taxon>
        <taxon>Epidendroideae</taxon>
        <taxon>Malaxideae</taxon>
        <taxon>Dendrobiinae</taxon>
        <taxon>Dendrobium</taxon>
    </lineage>
</organism>
<accession>A0A2I0XF81</accession>
<dbReference type="EMBL" id="KZ501939">
    <property type="protein sequence ID" value="PKU86576.1"/>
    <property type="molecule type" value="Genomic_DNA"/>
</dbReference>
<feature type="region of interest" description="Disordered" evidence="1">
    <location>
        <begin position="28"/>
        <end position="65"/>
    </location>
</feature>
<keyword evidence="3" id="KW-1185">Reference proteome</keyword>
<protein>
    <submittedName>
        <fullName evidence="2">Uncharacterized protein</fullName>
    </submittedName>
</protein>
<sequence>MECNHRDSCISEAWEVIVPLGSRRTPSSLGMAFGTSPESTVTDNEKGCRRARQRTGNPHRNRSEGTCRKHRHCLLERSSDCEGQDHGHYLDKLRCLAVKGAARVGTLGREMSVGKRTGRMEEVAVLRN</sequence>
<evidence type="ECO:0000256" key="1">
    <source>
        <dbReference type="SAM" id="MobiDB-lite"/>
    </source>
</evidence>
<evidence type="ECO:0000313" key="2">
    <source>
        <dbReference type="EMBL" id="PKU86576.1"/>
    </source>
</evidence>
<feature type="compositionally biased region" description="Basic residues" evidence="1">
    <location>
        <begin position="49"/>
        <end position="60"/>
    </location>
</feature>
<name>A0A2I0XF81_9ASPA</name>